<evidence type="ECO:0000256" key="1">
    <source>
        <dbReference type="SAM" id="Coils"/>
    </source>
</evidence>
<organism evidence="4 5">
    <name type="scientific">Adhaeribacter pallidiroseus</name>
    <dbReference type="NCBI Taxonomy" id="2072847"/>
    <lineage>
        <taxon>Bacteria</taxon>
        <taxon>Pseudomonadati</taxon>
        <taxon>Bacteroidota</taxon>
        <taxon>Cytophagia</taxon>
        <taxon>Cytophagales</taxon>
        <taxon>Hymenobacteraceae</taxon>
        <taxon>Adhaeribacter</taxon>
    </lineage>
</organism>
<dbReference type="RefSeq" id="WP_115374807.1">
    <property type="nucleotide sequence ID" value="NZ_QASA01000001.1"/>
</dbReference>
<dbReference type="AlphaFoldDB" id="A0A369QNB2"/>
<dbReference type="InterPro" id="IPR026444">
    <property type="entry name" value="Secre_tail"/>
</dbReference>
<keyword evidence="5" id="KW-1185">Reference proteome</keyword>
<dbReference type="EMBL" id="QASA01000001">
    <property type="protein sequence ID" value="RDC65860.1"/>
    <property type="molecule type" value="Genomic_DNA"/>
</dbReference>
<evidence type="ECO:0000313" key="4">
    <source>
        <dbReference type="EMBL" id="RDC65860.1"/>
    </source>
</evidence>
<evidence type="ECO:0000259" key="3">
    <source>
        <dbReference type="PROSITE" id="PS51688"/>
    </source>
</evidence>
<feature type="domain" description="Peptidase S74" evidence="3">
    <location>
        <begin position="272"/>
        <end position="367"/>
    </location>
</feature>
<accession>A0A369QNB2</accession>
<comment type="caution">
    <text evidence="4">The sequence shown here is derived from an EMBL/GenBank/DDBJ whole genome shotgun (WGS) entry which is preliminary data.</text>
</comment>
<name>A0A369QNB2_9BACT</name>
<feature type="chain" id="PRO_5017083364" description="Peptidase S74 domain-containing protein" evidence="2">
    <location>
        <begin position="23"/>
        <end position="482"/>
    </location>
</feature>
<feature type="signal peptide" evidence="2">
    <location>
        <begin position="1"/>
        <end position="22"/>
    </location>
</feature>
<protein>
    <recommendedName>
        <fullName evidence="3">Peptidase S74 domain-containing protein</fullName>
    </recommendedName>
</protein>
<dbReference type="Pfam" id="PF13884">
    <property type="entry name" value="Peptidase_S74"/>
    <property type="match status" value="1"/>
</dbReference>
<keyword evidence="2" id="KW-0732">Signal</keyword>
<dbReference type="PROSITE" id="PS51688">
    <property type="entry name" value="ICA"/>
    <property type="match status" value="1"/>
</dbReference>
<reference evidence="4 5" key="1">
    <citation type="submission" date="2018-04" db="EMBL/GenBank/DDBJ databases">
        <title>Adhaeribacter sp. HMF7616 genome sequencing and assembly.</title>
        <authorList>
            <person name="Kang H."/>
            <person name="Kang J."/>
            <person name="Cha I."/>
            <person name="Kim H."/>
            <person name="Joh K."/>
        </authorList>
    </citation>
    <scope>NUCLEOTIDE SEQUENCE [LARGE SCALE GENOMIC DNA]</scope>
    <source>
        <strain evidence="4 5">HMF7616</strain>
    </source>
</reference>
<dbReference type="NCBIfam" id="TIGR04183">
    <property type="entry name" value="Por_Secre_tail"/>
    <property type="match status" value="1"/>
</dbReference>
<keyword evidence="1" id="KW-0175">Coiled coil</keyword>
<evidence type="ECO:0000313" key="5">
    <source>
        <dbReference type="Proteomes" id="UP000253919"/>
    </source>
</evidence>
<proteinExistence type="predicted"/>
<dbReference type="InterPro" id="IPR030392">
    <property type="entry name" value="S74_ICA"/>
</dbReference>
<evidence type="ECO:0000256" key="2">
    <source>
        <dbReference type="SAM" id="SignalP"/>
    </source>
</evidence>
<feature type="coiled-coil region" evidence="1">
    <location>
        <begin position="353"/>
        <end position="380"/>
    </location>
</feature>
<sequence length="482" mass="51653">MKKQFYLLFIGMLLLNSFRVNAQFNWLVGGNATGGDRLFGSTTPFAVQFITNNVERGRVTNTGLWGFGTISPTAKLHINGTLGEDPFRVQSNGTTKLMVHSNGGISIGSLTAPSANNLFVNNNVGIGISNPGVKLHVAGGADASLSSGGFIVSGALTGENISIDNNEIMARNNGLASNLFLNHNGGDLIIHAGPSSAGGKVGIHTTAPAVEAHLVHGVGNGTTHGFRMANSGSNNENWTFYVQNGTGALELYANNVFRGSFNDVSGAYTSVSDIRLKKNIELAEAVLPKVLKLGVKKYHFLKNAPEDIKYYGLVAQEVEKIFPEVVYKQKGDDGTEVYTMDYNAFGVLAIKAIQEQQQKVSNLENQLAQQNERLAKLELALTSNHANQNLDFTDLDLKGISLEQNHPNPVDQTTTFRYTIPAGANAQIKIYDAATGMLVKSLIAPTNGQAQMNSSDLKTGNYIYTLIVNGKAAASKQMIISK</sequence>
<dbReference type="OrthoDB" id="9807669at2"/>
<dbReference type="Proteomes" id="UP000253919">
    <property type="component" value="Unassembled WGS sequence"/>
</dbReference>
<gene>
    <name evidence="4" type="ORF">AHMF7616_04491</name>
</gene>